<feature type="chain" id="PRO_5021257037" evidence="1">
    <location>
        <begin position="23"/>
        <end position="130"/>
    </location>
</feature>
<evidence type="ECO:0000313" key="2">
    <source>
        <dbReference type="EMBL" id="TFV42511.1"/>
    </source>
</evidence>
<proteinExistence type="predicted"/>
<comment type="caution">
    <text evidence="2">The sequence shown here is derived from an EMBL/GenBank/DDBJ whole genome shotgun (WGS) entry which is preliminary data.</text>
</comment>
<protein>
    <submittedName>
        <fullName evidence="2">DUF3551 domain-containing protein</fullName>
    </submittedName>
</protein>
<evidence type="ECO:0000256" key="1">
    <source>
        <dbReference type="SAM" id="SignalP"/>
    </source>
</evidence>
<keyword evidence="3" id="KW-1185">Reference proteome</keyword>
<keyword evidence="1" id="KW-0732">Signal</keyword>
<dbReference type="Pfam" id="PF12071">
    <property type="entry name" value="DUF3551"/>
    <property type="match status" value="1"/>
</dbReference>
<dbReference type="RefSeq" id="WP_126260489.1">
    <property type="nucleotide sequence ID" value="NZ_SPQU01000001.1"/>
</dbReference>
<dbReference type="AlphaFoldDB" id="A0A4Y9LGJ2"/>
<gene>
    <name evidence="2" type="ORF">E4K66_00470</name>
</gene>
<evidence type="ECO:0000313" key="3">
    <source>
        <dbReference type="Proteomes" id="UP000298225"/>
    </source>
</evidence>
<feature type="signal peptide" evidence="1">
    <location>
        <begin position="1"/>
        <end position="22"/>
    </location>
</feature>
<sequence>MRKWALTILTLSLALTAGHARAQRYDPAFPVCLNVVSYGTTPYYRCNYMTMDQCRASANGQMCVLNPYYVSAAARGNKRRQHRQTFVPPRPPVHYRASPYNQFYEPYYGASQGYAPGEKQRFLESVRRYM</sequence>
<reference evidence="2 3" key="1">
    <citation type="submission" date="2019-03" db="EMBL/GenBank/DDBJ databases">
        <title>Bradyrhizobium strains diversity isolated from Chamaecrista fasciculata.</title>
        <authorList>
            <person name="Urquiaga M.C.O."/>
            <person name="Hungria M."/>
            <person name="Delamuta J.R.M."/>
        </authorList>
    </citation>
    <scope>NUCLEOTIDE SEQUENCE [LARGE SCALE GENOMIC DNA]</scope>
    <source>
        <strain evidence="2 3">CNPSo 3424</strain>
    </source>
</reference>
<dbReference type="OrthoDB" id="8229016at2"/>
<dbReference type="Proteomes" id="UP000298225">
    <property type="component" value="Unassembled WGS sequence"/>
</dbReference>
<dbReference type="InterPro" id="IPR021937">
    <property type="entry name" value="DUF3551"/>
</dbReference>
<name>A0A4Y9LGJ2_9BRAD</name>
<accession>A0A4Y9LGJ2</accession>
<organism evidence="2 3">
    <name type="scientific">Bradyrhizobium frederickii</name>
    <dbReference type="NCBI Taxonomy" id="2560054"/>
    <lineage>
        <taxon>Bacteria</taxon>
        <taxon>Pseudomonadati</taxon>
        <taxon>Pseudomonadota</taxon>
        <taxon>Alphaproteobacteria</taxon>
        <taxon>Hyphomicrobiales</taxon>
        <taxon>Nitrobacteraceae</taxon>
        <taxon>Bradyrhizobium</taxon>
    </lineage>
</organism>
<dbReference type="EMBL" id="SPQU01000001">
    <property type="protein sequence ID" value="TFV42511.1"/>
    <property type="molecule type" value="Genomic_DNA"/>
</dbReference>